<dbReference type="RefSeq" id="XP_067082155.1">
    <property type="nucleotide sequence ID" value="XM_067226054.1"/>
</dbReference>
<dbReference type="Pfam" id="PF13206">
    <property type="entry name" value="VSG_B"/>
    <property type="match status" value="1"/>
</dbReference>
<dbReference type="EMBL" id="CZPT02001640">
    <property type="protein sequence ID" value="SCU71495.1"/>
    <property type="molecule type" value="Genomic_DNA"/>
</dbReference>
<keyword evidence="6" id="KW-0472">Membrane</keyword>
<organism evidence="11 12">
    <name type="scientific">Trypanosoma equiperdum</name>
    <dbReference type="NCBI Taxonomy" id="5694"/>
    <lineage>
        <taxon>Eukaryota</taxon>
        <taxon>Discoba</taxon>
        <taxon>Euglenozoa</taxon>
        <taxon>Kinetoplastea</taxon>
        <taxon>Metakinetoplastina</taxon>
        <taxon>Trypanosomatida</taxon>
        <taxon>Trypanosomatidae</taxon>
        <taxon>Trypanosoma</taxon>
    </lineage>
</organism>
<comment type="function">
    <text evidence="1">VSG forms a coat on the surface of the parasite. The trypanosome evades the immune response of the host by expressing a series of antigenically distinct VSGs from an estimated 1000 VSG genes.</text>
</comment>
<dbReference type="GO" id="GO:0005886">
    <property type="term" value="C:plasma membrane"/>
    <property type="evidence" value="ECO:0007669"/>
    <property type="project" value="UniProtKB-SubCell"/>
</dbReference>
<keyword evidence="3" id="KW-1003">Cell membrane</keyword>
<evidence type="ECO:0000256" key="6">
    <source>
        <dbReference type="ARBA" id="ARBA00023136"/>
    </source>
</evidence>
<keyword evidence="7" id="KW-0325">Glycoprotein</keyword>
<evidence type="ECO:0000256" key="1">
    <source>
        <dbReference type="ARBA" id="ARBA00002523"/>
    </source>
</evidence>
<name>A0A1G4IGI7_TRYEQ</name>
<evidence type="ECO:0000259" key="10">
    <source>
        <dbReference type="Pfam" id="PF13206"/>
    </source>
</evidence>
<protein>
    <submittedName>
        <fullName evidence="11">Trypanosomal VSG domain containing protein, putative</fullName>
    </submittedName>
</protein>
<feature type="domain" description="Trypanosome variant surface glycoprotein B-type N-terminal" evidence="10">
    <location>
        <begin position="1"/>
        <end position="257"/>
    </location>
</feature>
<evidence type="ECO:0000256" key="7">
    <source>
        <dbReference type="ARBA" id="ARBA00023180"/>
    </source>
</evidence>
<feature type="region of interest" description="Disordered" evidence="9">
    <location>
        <begin position="168"/>
        <end position="190"/>
    </location>
</feature>
<evidence type="ECO:0000313" key="11">
    <source>
        <dbReference type="EMBL" id="SCU71495.1"/>
    </source>
</evidence>
<evidence type="ECO:0000256" key="2">
    <source>
        <dbReference type="ARBA" id="ARBA00004609"/>
    </source>
</evidence>
<dbReference type="VEuPathDB" id="TriTrypDB:TEOVI_000307600"/>
<keyword evidence="4" id="KW-0336">GPI-anchor</keyword>
<comment type="subcellular location">
    <subcellularLocation>
        <location evidence="2">Cell membrane</location>
        <topology evidence="2">Lipid-anchor</topology>
        <topology evidence="2">GPI-anchor</topology>
    </subcellularLocation>
</comment>
<keyword evidence="12" id="KW-1185">Reference proteome</keyword>
<dbReference type="AlphaFoldDB" id="A0A1G4IGI7"/>
<dbReference type="GO" id="GO:0098552">
    <property type="term" value="C:side of membrane"/>
    <property type="evidence" value="ECO:0007669"/>
    <property type="project" value="UniProtKB-KW"/>
</dbReference>
<evidence type="ECO:0000256" key="4">
    <source>
        <dbReference type="ARBA" id="ARBA00022622"/>
    </source>
</evidence>
<dbReference type="InterPro" id="IPR025932">
    <property type="entry name" value="Trypano_VSG_B_N_dom"/>
</dbReference>
<keyword evidence="8" id="KW-0449">Lipoprotein</keyword>
<evidence type="ECO:0000256" key="3">
    <source>
        <dbReference type="ARBA" id="ARBA00022475"/>
    </source>
</evidence>
<proteinExistence type="predicted"/>
<gene>
    <name evidence="11" type="ORF">TEOVI_000307600</name>
</gene>
<accession>A0A1G4IGI7</accession>
<evidence type="ECO:0000256" key="8">
    <source>
        <dbReference type="ARBA" id="ARBA00023288"/>
    </source>
</evidence>
<evidence type="ECO:0000313" key="12">
    <source>
        <dbReference type="Proteomes" id="UP000195570"/>
    </source>
</evidence>
<evidence type="ECO:0000256" key="5">
    <source>
        <dbReference type="ARBA" id="ARBA00022729"/>
    </source>
</evidence>
<comment type="caution">
    <text evidence="11">The sequence shown here is derived from an EMBL/GenBank/DDBJ whole genome shotgun (WGS) entry which is preliminary data.</text>
</comment>
<dbReference type="GeneID" id="92377016"/>
<reference evidence="11" key="1">
    <citation type="submission" date="2016-09" db="EMBL/GenBank/DDBJ databases">
        <authorList>
            <person name="Hebert L."/>
            <person name="Moumen B."/>
        </authorList>
    </citation>
    <scope>NUCLEOTIDE SEQUENCE [LARGE SCALE GENOMIC DNA]</scope>
    <source>
        <strain evidence="11">OVI</strain>
    </source>
</reference>
<evidence type="ECO:0000256" key="9">
    <source>
        <dbReference type="SAM" id="MobiDB-lite"/>
    </source>
</evidence>
<sequence>MSLADKTWSAQFTTKQGDGEAKATNKPATGLNQDWQAKWDIWTQAALFLTKQANRDDLASMYGLETASTEQLALIWEPIAQLTNSAQDMFQAAKAALPKQPATDAELTKDIVAAIYGSAVFNKDKPNHANKFNCEGKYYATMCGATGTTDAKKSLAAVIYCVCGSAQGQGKKTRNKNHGQAAEFEASGSPRNGKWQHIRWLFPKLEQHTITIQRLAATLINLKGTIHVNGADAYVGPSCLTNCDGNANGACAKLTTRLVPVRSKAAV</sequence>
<dbReference type="Proteomes" id="UP000195570">
    <property type="component" value="Unassembled WGS sequence"/>
</dbReference>
<keyword evidence="5" id="KW-0732">Signal</keyword>